<name>A0AAP0IPK2_9MAGN</name>
<comment type="caution">
    <text evidence="3">The sequence shown here is derived from an EMBL/GenBank/DDBJ whole genome shotgun (WGS) entry which is preliminary data.</text>
</comment>
<keyword evidence="4" id="KW-1185">Reference proteome</keyword>
<dbReference type="InterPro" id="IPR050923">
    <property type="entry name" value="Cell_Proc_Reg/RNA_Proc"/>
</dbReference>
<feature type="region of interest" description="Disordered" evidence="2">
    <location>
        <begin position="521"/>
        <end position="563"/>
    </location>
</feature>
<feature type="region of interest" description="Disordered" evidence="2">
    <location>
        <begin position="405"/>
        <end position="456"/>
    </location>
</feature>
<feature type="region of interest" description="Disordered" evidence="2">
    <location>
        <begin position="180"/>
        <end position="199"/>
    </location>
</feature>
<accession>A0AAP0IPK2</accession>
<dbReference type="EMBL" id="JBBNAG010000007">
    <property type="protein sequence ID" value="KAK9118668.1"/>
    <property type="molecule type" value="Genomic_DNA"/>
</dbReference>
<sequence>MSGMFQISDDPDPAPFPVAQHFFQFSPMKARLHLVELGVEKVSTWPDLVSSMPIPSDLHFVVINLDRNNILSAIVGCYAHFVIKIGAIDPSMELKSPLHNEFRKIYGLSVSSSDDEGIVLQSRVYQDDQNGEGDLEKIRNAKIREEMQDREASLLRAKREASLADGISWGVTEDAIAEDEEDTEEVTWQNHKGQLTERQEKTREKIIKRTQKARDIENMKKEIDAIRSKDISQGGLTQGQQTQIARNEQRISQIFEELESLEETLNDSIRESLDARAGKNRGKRKGDAEEDDEILSDDDDFYDRTKKVLPSQKVDAPQVIETAETLLEKKDAIMIEMKEKRNLLQKEKGVAPEKEKESVHCLPNLSVDELDTKMQLQKDLSGLQSELDWVLYLLKIADPTGEAAKRKELKDQAPKPVESKPIQPKLGANRQSSTEQKKSLTVSEPNEENPEAVKPLSEIPVVENKVADGEEIKGEVFSVTKPRWLGATREVDMKEEKQQEIPLDTSFSDNFVDYKDRKKALSTVGSKEAKEESEIESAGPGLIIRKRKQVEGSDGGYDKSSEILTSSNYTDKMAAESEANLLKHNLGGFTLDSNEQSESIDNGTHPKKEKAKSRRVLGPEKPAFLDSNQNYESWIPPEGKQPLYKLKDLCDARAFSL</sequence>
<feature type="compositionally biased region" description="Polar residues" evidence="2">
    <location>
        <begin position="429"/>
        <end position="444"/>
    </location>
</feature>
<dbReference type="Proteomes" id="UP001419268">
    <property type="component" value="Unassembled WGS sequence"/>
</dbReference>
<feature type="compositionally biased region" description="Polar residues" evidence="2">
    <location>
        <begin position="591"/>
        <end position="602"/>
    </location>
</feature>
<evidence type="ECO:0000313" key="3">
    <source>
        <dbReference type="EMBL" id="KAK9118668.1"/>
    </source>
</evidence>
<feature type="compositionally biased region" description="Basic residues" evidence="2">
    <location>
        <begin position="605"/>
        <end position="615"/>
    </location>
</feature>
<evidence type="ECO:0000256" key="1">
    <source>
        <dbReference type="SAM" id="Coils"/>
    </source>
</evidence>
<dbReference type="PANTHER" id="PTHR23308">
    <property type="entry name" value="NUCLEAR INHIBITOR OF PROTEIN PHOSPHATASE-1"/>
    <property type="match status" value="1"/>
</dbReference>
<feature type="compositionally biased region" description="Acidic residues" evidence="2">
    <location>
        <begin position="288"/>
        <end position="297"/>
    </location>
</feature>
<evidence type="ECO:0000313" key="4">
    <source>
        <dbReference type="Proteomes" id="UP001419268"/>
    </source>
</evidence>
<proteinExistence type="predicted"/>
<feature type="region of interest" description="Disordered" evidence="2">
    <location>
        <begin position="588"/>
        <end position="638"/>
    </location>
</feature>
<evidence type="ECO:0000256" key="2">
    <source>
        <dbReference type="SAM" id="MobiDB-lite"/>
    </source>
</evidence>
<organism evidence="3 4">
    <name type="scientific">Stephania cephalantha</name>
    <dbReference type="NCBI Taxonomy" id="152367"/>
    <lineage>
        <taxon>Eukaryota</taxon>
        <taxon>Viridiplantae</taxon>
        <taxon>Streptophyta</taxon>
        <taxon>Embryophyta</taxon>
        <taxon>Tracheophyta</taxon>
        <taxon>Spermatophyta</taxon>
        <taxon>Magnoliopsida</taxon>
        <taxon>Ranunculales</taxon>
        <taxon>Menispermaceae</taxon>
        <taxon>Menispermoideae</taxon>
        <taxon>Cissampelideae</taxon>
        <taxon>Stephania</taxon>
    </lineage>
</organism>
<gene>
    <name evidence="3" type="ORF">Scep_016761</name>
</gene>
<dbReference type="AlphaFoldDB" id="A0AAP0IPK2"/>
<feature type="coiled-coil region" evidence="1">
    <location>
        <begin position="209"/>
        <end position="271"/>
    </location>
</feature>
<protein>
    <submittedName>
        <fullName evidence="3">Uncharacterized protein</fullName>
    </submittedName>
</protein>
<feature type="region of interest" description="Disordered" evidence="2">
    <location>
        <begin position="276"/>
        <end position="297"/>
    </location>
</feature>
<reference evidence="3 4" key="1">
    <citation type="submission" date="2024-01" db="EMBL/GenBank/DDBJ databases">
        <title>Genome assemblies of Stephania.</title>
        <authorList>
            <person name="Yang L."/>
        </authorList>
    </citation>
    <scope>NUCLEOTIDE SEQUENCE [LARGE SCALE GENOMIC DNA]</scope>
    <source>
        <strain evidence="3">JXDWG</strain>
        <tissue evidence="3">Leaf</tissue>
    </source>
</reference>
<keyword evidence="1" id="KW-0175">Coiled coil</keyword>